<dbReference type="Proteomes" id="UP000183530">
    <property type="component" value="Chromosome"/>
</dbReference>
<dbReference type="EMBL" id="CP018135">
    <property type="protein sequence ID" value="APF40011.1"/>
    <property type="molecule type" value="Genomic_DNA"/>
</dbReference>
<proteinExistence type="predicted"/>
<evidence type="ECO:0000256" key="1">
    <source>
        <dbReference type="SAM" id="MobiDB-lite"/>
    </source>
</evidence>
<gene>
    <name evidence="3" type="ORF">BHE16_02115</name>
</gene>
<feature type="transmembrane region" description="Helical" evidence="2">
    <location>
        <begin position="20"/>
        <end position="42"/>
    </location>
</feature>
<sequence length="76" mass="8269">MLNLVTAAEAAAEAEGAGLLPYMIGGGFFVFFMVLLFVTLSFSNVGLRHEAHAQVNNPHKPVPHHHQDAVDQRHGH</sequence>
<feature type="region of interest" description="Disordered" evidence="1">
    <location>
        <begin position="53"/>
        <end position="76"/>
    </location>
</feature>
<evidence type="ECO:0000313" key="4">
    <source>
        <dbReference type="Proteomes" id="UP000183530"/>
    </source>
</evidence>
<dbReference type="STRING" id="556325.BHE16_02115"/>
<keyword evidence="2" id="KW-1133">Transmembrane helix</keyword>
<keyword evidence="2" id="KW-0812">Transmembrane</keyword>
<keyword evidence="4" id="KW-1185">Reference proteome</keyword>
<organism evidence="3 4">
    <name type="scientific">Neomicrococcus aestuarii</name>
    <dbReference type="NCBI Taxonomy" id="556325"/>
    <lineage>
        <taxon>Bacteria</taxon>
        <taxon>Bacillati</taxon>
        <taxon>Actinomycetota</taxon>
        <taxon>Actinomycetes</taxon>
        <taxon>Micrococcales</taxon>
        <taxon>Micrococcaceae</taxon>
        <taxon>Neomicrococcus</taxon>
    </lineage>
</organism>
<reference evidence="3 4" key="1">
    <citation type="submission" date="2016-11" db="EMBL/GenBank/DDBJ databases">
        <title>Genome sequencing of Zhihengliuella aestuarii B18 antagonistic to Plasmodiophora brassicae.</title>
        <authorList>
            <person name="Luo Y."/>
        </authorList>
    </citation>
    <scope>NUCLEOTIDE SEQUENCE [LARGE SCALE GENOMIC DNA]</scope>
    <source>
        <strain evidence="3 4">B18</strain>
    </source>
</reference>
<evidence type="ECO:0000256" key="2">
    <source>
        <dbReference type="SAM" id="Phobius"/>
    </source>
</evidence>
<accession>A0A1L2ZLW7</accession>
<dbReference type="RefSeq" id="WP_071893488.1">
    <property type="nucleotide sequence ID" value="NZ_CP018135.1"/>
</dbReference>
<evidence type="ECO:0000313" key="3">
    <source>
        <dbReference type="EMBL" id="APF40011.1"/>
    </source>
</evidence>
<protein>
    <submittedName>
        <fullName evidence="3">Uncharacterized protein</fullName>
    </submittedName>
</protein>
<name>A0A1L2ZLW7_9MICC</name>
<dbReference type="AlphaFoldDB" id="A0A1L2ZLW7"/>
<dbReference type="KEGG" id="nae:BHE16_02115"/>
<feature type="compositionally biased region" description="Basic and acidic residues" evidence="1">
    <location>
        <begin position="65"/>
        <end position="76"/>
    </location>
</feature>
<keyword evidence="2" id="KW-0472">Membrane</keyword>